<protein>
    <submittedName>
        <fullName evidence="3">Acyltransferase</fullName>
    </submittedName>
</protein>
<feature type="transmembrane region" description="Helical" evidence="1">
    <location>
        <begin position="231"/>
        <end position="247"/>
    </location>
</feature>
<evidence type="ECO:0000256" key="1">
    <source>
        <dbReference type="SAM" id="Phobius"/>
    </source>
</evidence>
<dbReference type="GO" id="GO:0000271">
    <property type="term" value="P:polysaccharide biosynthetic process"/>
    <property type="evidence" value="ECO:0007669"/>
    <property type="project" value="TreeGrafter"/>
</dbReference>
<dbReference type="GO" id="GO:0016020">
    <property type="term" value="C:membrane"/>
    <property type="evidence" value="ECO:0007669"/>
    <property type="project" value="TreeGrafter"/>
</dbReference>
<keyword evidence="3" id="KW-0012">Acyltransferase</keyword>
<proteinExistence type="predicted"/>
<dbReference type="Pfam" id="PF01757">
    <property type="entry name" value="Acyl_transf_3"/>
    <property type="match status" value="1"/>
</dbReference>
<evidence type="ECO:0000259" key="2">
    <source>
        <dbReference type="Pfam" id="PF01757"/>
    </source>
</evidence>
<feature type="transmembrane region" description="Helical" evidence="1">
    <location>
        <begin position="80"/>
        <end position="98"/>
    </location>
</feature>
<feature type="transmembrane region" description="Helical" evidence="1">
    <location>
        <begin position="38"/>
        <end position="60"/>
    </location>
</feature>
<gene>
    <name evidence="3" type="ORF">EGI89_13470</name>
</gene>
<feature type="transmembrane region" description="Helical" evidence="1">
    <location>
        <begin position="253"/>
        <end position="270"/>
    </location>
</feature>
<dbReference type="EMBL" id="RHPO01000041">
    <property type="protein sequence ID" value="RRT88527.1"/>
    <property type="molecule type" value="Genomic_DNA"/>
</dbReference>
<dbReference type="RefSeq" id="WP_125350558.1">
    <property type="nucleotide sequence ID" value="NZ_RHPN01000040.1"/>
</dbReference>
<reference evidence="3 4" key="1">
    <citation type="submission" date="2018-10" db="EMBL/GenBank/DDBJ databases">
        <title>Transmission dynamics of multidrug resistant bacteria on intensive care unit surfaces.</title>
        <authorList>
            <person name="D'Souza A.W."/>
            <person name="Potter R.F."/>
            <person name="Wallace M."/>
            <person name="Shupe A."/>
            <person name="Patel S."/>
            <person name="Sun S."/>
            <person name="Gul D."/>
            <person name="Kwon J.H."/>
            <person name="Andleeb S."/>
            <person name="Burnham C.-A.D."/>
            <person name="Dantas G."/>
        </authorList>
    </citation>
    <scope>NUCLEOTIDE SEQUENCE [LARGE SCALE GENOMIC DNA]</scope>
    <source>
        <strain evidence="3 4">WF_348</strain>
    </source>
</reference>
<sequence>MERGRIKVFDSLRVLAILMVFIHHYYSSKVYPELGELFLYGAFGVPLFFMISGFVISLTLERTDNFKTYLKNRFIRLSPAMIICSTLTFVFFAFFYTGEGYEHSKNIWNYLIANTFIDPHVFDLYSGEIKYYYLDNAYWSLWVEVCFYIIIGTLYFMNKRKYLLHFIIICIIMMPLQMIFYSHSARPYLLNYFSESQLDYYRLVARCLALFSECIWFIIGMFLLRLYQTKDKKILYIIIFLLGLSVLKELNSGILVFSVSVFIFILLFVYKPEKLKFLEQPFLLKIGAASYCMYLIHYHLGVVFVKYLNENFKLGYFSPVIVIIFVIVFGLVCYEFFEKKLIRLYKRILK</sequence>
<evidence type="ECO:0000313" key="3">
    <source>
        <dbReference type="EMBL" id="RRT88527.1"/>
    </source>
</evidence>
<keyword evidence="1" id="KW-1133">Transmembrane helix</keyword>
<dbReference type="GO" id="GO:0016747">
    <property type="term" value="F:acyltransferase activity, transferring groups other than amino-acyl groups"/>
    <property type="evidence" value="ECO:0007669"/>
    <property type="project" value="InterPro"/>
</dbReference>
<keyword evidence="3" id="KW-0808">Transferase</keyword>
<dbReference type="PANTHER" id="PTHR23028">
    <property type="entry name" value="ACETYLTRANSFERASE"/>
    <property type="match status" value="1"/>
</dbReference>
<feature type="transmembrane region" description="Helical" evidence="1">
    <location>
        <begin position="316"/>
        <end position="337"/>
    </location>
</feature>
<evidence type="ECO:0000313" key="4">
    <source>
        <dbReference type="Proteomes" id="UP000267844"/>
    </source>
</evidence>
<feature type="transmembrane region" description="Helical" evidence="1">
    <location>
        <begin position="203"/>
        <end position="224"/>
    </location>
</feature>
<feature type="transmembrane region" description="Helical" evidence="1">
    <location>
        <begin position="282"/>
        <end position="304"/>
    </location>
</feature>
<feature type="domain" description="Acyltransferase 3" evidence="2">
    <location>
        <begin position="9"/>
        <end position="332"/>
    </location>
</feature>
<dbReference type="PANTHER" id="PTHR23028:SF53">
    <property type="entry name" value="ACYL_TRANSF_3 DOMAIN-CONTAINING PROTEIN"/>
    <property type="match status" value="1"/>
</dbReference>
<name>A0A427BHE5_9FLAO</name>
<dbReference type="InterPro" id="IPR050879">
    <property type="entry name" value="Acyltransferase_3"/>
</dbReference>
<dbReference type="AlphaFoldDB" id="A0A427BHE5"/>
<feature type="transmembrane region" description="Helical" evidence="1">
    <location>
        <begin position="137"/>
        <end position="156"/>
    </location>
</feature>
<feature type="transmembrane region" description="Helical" evidence="1">
    <location>
        <begin position="163"/>
        <end position="183"/>
    </location>
</feature>
<dbReference type="InterPro" id="IPR002656">
    <property type="entry name" value="Acyl_transf_3_dom"/>
</dbReference>
<accession>A0A427BHE5</accession>
<comment type="caution">
    <text evidence="3">The sequence shown here is derived from an EMBL/GenBank/DDBJ whole genome shotgun (WGS) entry which is preliminary data.</text>
</comment>
<keyword evidence="1" id="KW-0812">Transmembrane</keyword>
<dbReference type="Proteomes" id="UP000267844">
    <property type="component" value="Unassembled WGS sequence"/>
</dbReference>
<keyword evidence="1" id="KW-0472">Membrane</keyword>
<organism evidence="3 4">
    <name type="scientific">Empedobacter falsenii</name>
    <dbReference type="NCBI Taxonomy" id="343874"/>
    <lineage>
        <taxon>Bacteria</taxon>
        <taxon>Pseudomonadati</taxon>
        <taxon>Bacteroidota</taxon>
        <taxon>Flavobacteriia</taxon>
        <taxon>Flavobacteriales</taxon>
        <taxon>Weeksellaceae</taxon>
        <taxon>Empedobacter</taxon>
    </lineage>
</organism>
<feature type="transmembrane region" description="Helical" evidence="1">
    <location>
        <begin position="7"/>
        <end position="26"/>
    </location>
</feature>